<dbReference type="Gene3D" id="2.115.10.20">
    <property type="entry name" value="Glycosyl hydrolase domain, family 43"/>
    <property type="match status" value="1"/>
</dbReference>
<dbReference type="GO" id="GO:0016787">
    <property type="term" value="F:hydrolase activity"/>
    <property type="evidence" value="ECO:0007669"/>
    <property type="project" value="UniProtKB-KW"/>
</dbReference>
<comment type="similarity">
    <text evidence="1">Belongs to the glycosyl hydrolase 32 family.</text>
</comment>
<keyword evidence="3 6" id="KW-0378">Hydrolase</keyword>
<keyword evidence="4" id="KW-0326">Glycosidase</keyword>
<evidence type="ECO:0000256" key="1">
    <source>
        <dbReference type="ARBA" id="ARBA00009902"/>
    </source>
</evidence>
<evidence type="ECO:0000256" key="4">
    <source>
        <dbReference type="ARBA" id="ARBA00023295"/>
    </source>
</evidence>
<dbReference type="PANTHER" id="PTHR43101:SF1">
    <property type="entry name" value="BETA-FRUCTOSIDASE"/>
    <property type="match status" value="1"/>
</dbReference>
<dbReference type="InterPro" id="IPR018053">
    <property type="entry name" value="Glyco_hydro_32_AS"/>
</dbReference>
<reference evidence="6 7" key="1">
    <citation type="submission" date="2023-05" db="EMBL/GenBank/DDBJ databases">
        <title>Corynebacterium suedekumii sp. nov. and Corynebacterium breve sp. nov. isolated from raw cow's milk.</title>
        <authorList>
            <person name="Baer M.K."/>
            <person name="Mehl L."/>
            <person name="Hellmuth R."/>
            <person name="Marke G."/>
            <person name="Lipski A."/>
        </authorList>
    </citation>
    <scope>NUCLEOTIDE SEQUENCE [LARGE SCALE GENOMIC DNA]</scope>
    <source>
        <strain evidence="6 7">R4</strain>
    </source>
</reference>
<proteinExistence type="inferred from homology"/>
<dbReference type="SMART" id="SM00640">
    <property type="entry name" value="Glyco_32"/>
    <property type="match status" value="1"/>
</dbReference>
<evidence type="ECO:0000313" key="7">
    <source>
        <dbReference type="Proteomes" id="UP001225598"/>
    </source>
</evidence>
<dbReference type="CDD" id="cd18623">
    <property type="entry name" value="GH32_ScrB-like"/>
    <property type="match status" value="1"/>
</dbReference>
<name>A0ABY8VG64_9CORY</name>
<dbReference type="InterPro" id="IPR001362">
    <property type="entry name" value="Glyco_hydro_32"/>
</dbReference>
<dbReference type="SUPFAM" id="SSF75005">
    <property type="entry name" value="Arabinanase/levansucrase/invertase"/>
    <property type="match status" value="1"/>
</dbReference>
<dbReference type="RefSeq" id="WP_284825413.1">
    <property type="nucleotide sequence ID" value="NZ_CP126969.1"/>
</dbReference>
<gene>
    <name evidence="6" type="ORF">QP027_01455</name>
</gene>
<accession>A0ABY8VG64</accession>
<evidence type="ECO:0000256" key="2">
    <source>
        <dbReference type="ARBA" id="ARBA00012758"/>
    </source>
</evidence>
<dbReference type="Pfam" id="PF00251">
    <property type="entry name" value="Glyco_hydro_32N"/>
    <property type="match status" value="1"/>
</dbReference>
<evidence type="ECO:0000259" key="5">
    <source>
        <dbReference type="Pfam" id="PF00251"/>
    </source>
</evidence>
<dbReference type="InterPro" id="IPR013148">
    <property type="entry name" value="Glyco_hydro_32_N"/>
</dbReference>
<sequence length="419" mass="46693">MTYRPNYHLSPPSGRLNDPNGITLIDDTLHVFYQHDPGFPHAPKRTGWGHAVTTLGEGIWRHLPDALYPDFPYDANGCYSGSSVFHEGQVRLFYTGNLKVNGERVTSQNIVDVDDLTGPAGGFYRRSAKNPIIDGPAEGYTAHYRDPQVSREGERWRMVIGAQRTDETGAIVLYFSDDLESWDFAGELRFHDMPEAVSHSYMWECPNLLTLRDRADGQEYQVLVFCPQYPESDQCVYVVGRLDGLDFHVTTYRTLDHGHEFYAPQLIPYEEDALMLGWMGLPGRDDTPTLESEGWVHQLTLPRRVWLDGGLLFQELVLPRSHEGMLVKSVELDQTPVLIELIDDSSVPGFSVSWDGEGVLEFGRESEVNRVACIPGQLVFTADGCAVEVTAGNGYVAASSAVFSSGGNPWGEIQVTQGT</sequence>
<feature type="domain" description="Glycosyl hydrolase family 32 N-terminal" evidence="5">
    <location>
        <begin position="8"/>
        <end position="313"/>
    </location>
</feature>
<organism evidence="6 7">
    <name type="scientific">Corynebacterium breve</name>
    <dbReference type="NCBI Taxonomy" id="3049799"/>
    <lineage>
        <taxon>Bacteria</taxon>
        <taxon>Bacillati</taxon>
        <taxon>Actinomycetota</taxon>
        <taxon>Actinomycetes</taxon>
        <taxon>Mycobacteriales</taxon>
        <taxon>Corynebacteriaceae</taxon>
        <taxon>Corynebacterium</taxon>
    </lineage>
</organism>
<protein>
    <recommendedName>
        <fullName evidence="2">beta-fructofuranosidase</fullName>
        <ecNumber evidence="2">3.2.1.26</ecNumber>
    </recommendedName>
</protein>
<dbReference type="EC" id="3.2.1.26" evidence="2"/>
<evidence type="ECO:0000313" key="6">
    <source>
        <dbReference type="EMBL" id="WIM68092.1"/>
    </source>
</evidence>
<dbReference type="PANTHER" id="PTHR43101">
    <property type="entry name" value="BETA-FRUCTOSIDASE"/>
    <property type="match status" value="1"/>
</dbReference>
<evidence type="ECO:0000256" key="3">
    <source>
        <dbReference type="ARBA" id="ARBA00022801"/>
    </source>
</evidence>
<keyword evidence="7" id="KW-1185">Reference proteome</keyword>
<dbReference type="InterPro" id="IPR051214">
    <property type="entry name" value="GH32_Enzymes"/>
</dbReference>
<dbReference type="InterPro" id="IPR023296">
    <property type="entry name" value="Glyco_hydro_beta-prop_sf"/>
</dbReference>
<dbReference type="PROSITE" id="PS00609">
    <property type="entry name" value="GLYCOSYL_HYDROL_F32"/>
    <property type="match status" value="1"/>
</dbReference>
<dbReference type="EMBL" id="CP126969">
    <property type="protein sequence ID" value="WIM68092.1"/>
    <property type="molecule type" value="Genomic_DNA"/>
</dbReference>
<dbReference type="Proteomes" id="UP001225598">
    <property type="component" value="Chromosome"/>
</dbReference>